<protein>
    <recommendedName>
        <fullName evidence="5">Enamine/imine deaminase</fullName>
    </recommendedName>
</protein>
<name>A0ABQ5LEW4_9GAMM</name>
<sequence>MLAKPYAIVILSAALFFTGLSQAAERKVIMPKGDESSRLYSPGIEANGFIFTSGQLAIDPTSGKLVEGIEAQTRLALANLRRVLEAGGSSMDKLVKVNVYLSNIDDYAAMNKIYAESFNGAPPVRTALQVGKIPLGALIEIEGIALK</sequence>
<keyword evidence="2" id="KW-0732">Signal</keyword>
<proteinExistence type="inferred from homology"/>
<evidence type="ECO:0000313" key="3">
    <source>
        <dbReference type="EMBL" id="GKX62162.1"/>
    </source>
</evidence>
<dbReference type="InterPro" id="IPR006056">
    <property type="entry name" value="RidA"/>
</dbReference>
<dbReference type="Proteomes" id="UP001059610">
    <property type="component" value="Unassembled WGS sequence"/>
</dbReference>
<dbReference type="PANTHER" id="PTHR11803:SF58">
    <property type="entry name" value="PROTEIN HMF1-RELATED"/>
    <property type="match status" value="1"/>
</dbReference>
<dbReference type="RefSeq" id="WP_261821565.1">
    <property type="nucleotide sequence ID" value="NZ_BRLJ01000001.1"/>
</dbReference>
<feature type="chain" id="PRO_5047401025" description="Enamine/imine deaminase" evidence="2">
    <location>
        <begin position="24"/>
        <end position="147"/>
    </location>
</feature>
<evidence type="ECO:0000313" key="4">
    <source>
        <dbReference type="Proteomes" id="UP001059610"/>
    </source>
</evidence>
<reference evidence="3" key="1">
    <citation type="submission" date="2022-06" db="EMBL/GenBank/DDBJ databases">
        <title>Draft genome sequences of Pragia fontium str. JCM24417.</title>
        <authorList>
            <person name="Wakabayashi Y."/>
            <person name="Kojima K."/>
        </authorList>
    </citation>
    <scope>NUCLEOTIDE SEQUENCE</scope>
    <source>
        <strain evidence="3">JCM 24417</strain>
    </source>
</reference>
<accession>A0ABQ5LEW4</accession>
<keyword evidence="4" id="KW-1185">Reference proteome</keyword>
<evidence type="ECO:0000256" key="2">
    <source>
        <dbReference type="SAM" id="SignalP"/>
    </source>
</evidence>
<dbReference type="NCBIfam" id="TIGR00004">
    <property type="entry name" value="Rid family detoxifying hydrolase"/>
    <property type="match status" value="1"/>
</dbReference>
<evidence type="ECO:0000256" key="1">
    <source>
        <dbReference type="ARBA" id="ARBA00010552"/>
    </source>
</evidence>
<organism evidence="3 4">
    <name type="scientific">Pragia fontium</name>
    <dbReference type="NCBI Taxonomy" id="82985"/>
    <lineage>
        <taxon>Bacteria</taxon>
        <taxon>Pseudomonadati</taxon>
        <taxon>Pseudomonadota</taxon>
        <taxon>Gammaproteobacteria</taxon>
        <taxon>Enterobacterales</taxon>
        <taxon>Budviciaceae</taxon>
        <taxon>Pragia</taxon>
    </lineage>
</organism>
<comment type="caution">
    <text evidence="3">The sequence shown here is derived from an EMBL/GenBank/DDBJ whole genome shotgun (WGS) entry which is preliminary data.</text>
</comment>
<feature type="signal peptide" evidence="2">
    <location>
        <begin position="1"/>
        <end position="23"/>
    </location>
</feature>
<comment type="similarity">
    <text evidence="1">Belongs to the RutC family.</text>
</comment>
<dbReference type="Gene3D" id="3.30.1330.40">
    <property type="entry name" value="RutC-like"/>
    <property type="match status" value="1"/>
</dbReference>
<dbReference type="EMBL" id="BRLJ01000001">
    <property type="protein sequence ID" value="GKX62162.1"/>
    <property type="molecule type" value="Genomic_DNA"/>
</dbReference>
<dbReference type="Pfam" id="PF01042">
    <property type="entry name" value="Ribonuc_L-PSP"/>
    <property type="match status" value="1"/>
</dbReference>
<dbReference type="InterPro" id="IPR006175">
    <property type="entry name" value="YjgF/YER057c/UK114"/>
</dbReference>
<gene>
    <name evidence="3" type="ORF">SOASR032_07310</name>
</gene>
<dbReference type="SUPFAM" id="SSF55298">
    <property type="entry name" value="YjgF-like"/>
    <property type="match status" value="1"/>
</dbReference>
<dbReference type="CDD" id="cd00448">
    <property type="entry name" value="YjgF_YER057c_UK114_family"/>
    <property type="match status" value="1"/>
</dbReference>
<dbReference type="PANTHER" id="PTHR11803">
    <property type="entry name" value="2-IMINOBUTANOATE/2-IMINOPROPANOATE DEAMINASE RIDA"/>
    <property type="match status" value="1"/>
</dbReference>
<evidence type="ECO:0008006" key="5">
    <source>
        <dbReference type="Google" id="ProtNLM"/>
    </source>
</evidence>
<dbReference type="InterPro" id="IPR035959">
    <property type="entry name" value="RutC-like_sf"/>
</dbReference>